<dbReference type="STRING" id="326424.FRAAL6733"/>
<dbReference type="eggNOG" id="ENOG502ZJID">
    <property type="taxonomic scope" value="Bacteria"/>
</dbReference>
<evidence type="ECO:0008006" key="3">
    <source>
        <dbReference type="Google" id="ProtNLM"/>
    </source>
</evidence>
<reference evidence="1 2" key="1">
    <citation type="journal article" date="2007" name="Genome Res.">
        <title>Genome characteristics of facultatively symbiotic Frankia sp. strains reflect host range and host plant biogeography.</title>
        <authorList>
            <person name="Normand P."/>
            <person name="Lapierre P."/>
            <person name="Tisa L.S."/>
            <person name="Gogarten J.P."/>
            <person name="Alloisio N."/>
            <person name="Bagnarol E."/>
            <person name="Bassi C.A."/>
            <person name="Berry A.M."/>
            <person name="Bickhart D.M."/>
            <person name="Choisne N."/>
            <person name="Couloux A."/>
            <person name="Cournoyer B."/>
            <person name="Cruveiller S."/>
            <person name="Daubin V."/>
            <person name="Demange N."/>
            <person name="Francino M.P."/>
            <person name="Goltsman E."/>
            <person name="Huang Y."/>
            <person name="Kopp O.R."/>
            <person name="Labarre L."/>
            <person name="Lapidus A."/>
            <person name="Lavire C."/>
            <person name="Marechal J."/>
            <person name="Martinez M."/>
            <person name="Mastronunzio J.E."/>
            <person name="Mullin B.C."/>
            <person name="Niemann J."/>
            <person name="Pujic P."/>
            <person name="Rawnsley T."/>
            <person name="Rouy Z."/>
            <person name="Schenowitz C."/>
            <person name="Sellstedt A."/>
            <person name="Tavares F."/>
            <person name="Tomkins J.P."/>
            <person name="Vallenet D."/>
            <person name="Valverde C."/>
            <person name="Wall L.G."/>
            <person name="Wang Y."/>
            <person name="Medigue C."/>
            <person name="Benson D.R."/>
        </authorList>
    </citation>
    <scope>NUCLEOTIDE SEQUENCE [LARGE SCALE GENOMIC DNA]</scope>
    <source>
        <strain evidence="2">DSM 45986 / CECT 9034 / ACN14a</strain>
    </source>
</reference>
<protein>
    <recommendedName>
        <fullName evidence="3">DUF4397 domain-containing protein</fullName>
    </recommendedName>
</protein>
<sequence>MAVAVGLGVAGCDRPTPLVTMESGGDFVQTNAAQYLRDGALIQQTVSPPHLHARPGGSLNIDVPTSVADRGYFLSVNNQRLTETINDTHYRYLLPNVQATVNLVVFAAPTGPKSTTASGSWPFVVSIKL</sequence>
<dbReference type="EMBL" id="CT573213">
    <property type="protein sequence ID" value="CAJ65356.1"/>
    <property type="molecule type" value="Genomic_DNA"/>
</dbReference>
<dbReference type="AlphaFoldDB" id="Q0RB32"/>
<dbReference type="HOGENOM" id="CLU_1832238_0_0_11"/>
<gene>
    <name evidence="1" type="ordered locus">FRAAL6733</name>
</gene>
<evidence type="ECO:0000313" key="1">
    <source>
        <dbReference type="EMBL" id="CAJ65356.1"/>
    </source>
</evidence>
<dbReference type="KEGG" id="fal:FRAAL6733"/>
<evidence type="ECO:0000313" key="2">
    <source>
        <dbReference type="Proteomes" id="UP000000657"/>
    </source>
</evidence>
<organism evidence="1 2">
    <name type="scientific">Frankia alni (strain DSM 45986 / CECT 9034 / ACN14a)</name>
    <dbReference type="NCBI Taxonomy" id="326424"/>
    <lineage>
        <taxon>Bacteria</taxon>
        <taxon>Bacillati</taxon>
        <taxon>Actinomycetota</taxon>
        <taxon>Actinomycetes</taxon>
        <taxon>Frankiales</taxon>
        <taxon>Frankiaceae</taxon>
        <taxon>Frankia</taxon>
    </lineage>
</organism>
<keyword evidence="2" id="KW-1185">Reference proteome</keyword>
<dbReference type="Proteomes" id="UP000000657">
    <property type="component" value="Chromosome"/>
</dbReference>
<accession>Q0RB32</accession>
<proteinExistence type="predicted"/>
<name>Q0RB32_FRAAA</name>